<evidence type="ECO:0000313" key="2">
    <source>
        <dbReference type="EMBL" id="CUR61432.1"/>
    </source>
</evidence>
<feature type="transmembrane region" description="Helical" evidence="1">
    <location>
        <begin position="12"/>
        <end position="32"/>
    </location>
</feature>
<evidence type="ECO:0000256" key="1">
    <source>
        <dbReference type="SAM" id="Phobius"/>
    </source>
</evidence>
<name>A0A2P2CJZ1_9ZZZZ</name>
<dbReference type="EMBL" id="CZKB01000017">
    <property type="protein sequence ID" value="CUR61432.1"/>
    <property type="molecule type" value="Genomic_DNA"/>
</dbReference>
<proteinExistence type="predicted"/>
<keyword evidence="1" id="KW-0472">Membrane</keyword>
<feature type="transmembrane region" description="Helical" evidence="1">
    <location>
        <begin position="52"/>
        <end position="79"/>
    </location>
</feature>
<accession>A0A2P2CJZ1</accession>
<sequence>MDVPRWRPQVLWVPMGGLLGAAAGAATGAVLLNVQTLVADDMTFTRSGGFAAAVGAVVPIAMLGGFFGAIAGLAVGLVVGLEMTFLVGSHLSREVARHRAYRLGSVLPPLTMAGPAVVTALAEGADRSLSGTNVLWWVVALGGASLLGGPMARWLAGFQPSRPPAS</sequence>
<organism evidence="2">
    <name type="scientific">metagenome</name>
    <dbReference type="NCBI Taxonomy" id="256318"/>
    <lineage>
        <taxon>unclassified sequences</taxon>
        <taxon>metagenomes</taxon>
    </lineage>
</organism>
<dbReference type="AlphaFoldDB" id="A0A2P2CJZ1"/>
<keyword evidence="1" id="KW-0812">Transmembrane</keyword>
<keyword evidence="1" id="KW-1133">Transmembrane helix</keyword>
<gene>
    <name evidence="2" type="ORF">NOCA1240535</name>
</gene>
<reference evidence="2" key="1">
    <citation type="submission" date="2015-08" db="EMBL/GenBank/DDBJ databases">
        <authorList>
            <person name="Babu N.S."/>
            <person name="Beckwith C.J."/>
            <person name="Beseler K.G."/>
            <person name="Brison A."/>
            <person name="Carone J.V."/>
            <person name="Caskin T.P."/>
            <person name="Diamond M."/>
            <person name="Durham M.E."/>
            <person name="Foxe J.M."/>
            <person name="Go M."/>
            <person name="Henderson B.A."/>
            <person name="Jones I.B."/>
            <person name="McGettigan J.A."/>
            <person name="Micheletti S.J."/>
            <person name="Nasrallah M.E."/>
            <person name="Ortiz D."/>
            <person name="Piller C.R."/>
            <person name="Privatt S.R."/>
            <person name="Schneider S.L."/>
            <person name="Sharp S."/>
            <person name="Smith T.C."/>
            <person name="Stanton J.D."/>
            <person name="Ullery H.E."/>
            <person name="Wilson R.J."/>
            <person name="Serrano M.G."/>
            <person name="Buck G."/>
            <person name="Lee V."/>
            <person name="Wang Y."/>
            <person name="Carvalho R."/>
            <person name="Voegtly L."/>
            <person name="Shi R."/>
            <person name="Duckworth R."/>
            <person name="Johnson A."/>
            <person name="Loviza R."/>
            <person name="Walstead R."/>
            <person name="Shah Z."/>
            <person name="Kiflezghi M."/>
            <person name="Wade K."/>
            <person name="Ball S.L."/>
            <person name="Bradley K.W."/>
            <person name="Asai D.J."/>
            <person name="Bowman C.A."/>
            <person name="Russell D.A."/>
            <person name="Pope W.H."/>
            <person name="Jacobs-Sera D."/>
            <person name="Hendrix R.W."/>
            <person name="Hatfull G.F."/>
        </authorList>
    </citation>
    <scope>NUCLEOTIDE SEQUENCE</scope>
</reference>
<feature type="transmembrane region" description="Helical" evidence="1">
    <location>
        <begin position="134"/>
        <end position="156"/>
    </location>
</feature>
<protein>
    <submittedName>
        <fullName evidence="2">Uncharacterized protein</fullName>
    </submittedName>
</protein>